<keyword evidence="1" id="KW-0812">Transmembrane</keyword>
<gene>
    <name evidence="2" type="ORF">EZS28_014550</name>
</gene>
<feature type="transmembrane region" description="Helical" evidence="1">
    <location>
        <begin position="76"/>
        <end position="96"/>
    </location>
</feature>
<dbReference type="Proteomes" id="UP000324800">
    <property type="component" value="Unassembled WGS sequence"/>
</dbReference>
<dbReference type="EMBL" id="SNRW01003409">
    <property type="protein sequence ID" value="KAA6389925.1"/>
    <property type="molecule type" value="Genomic_DNA"/>
</dbReference>
<evidence type="ECO:0000313" key="3">
    <source>
        <dbReference type="Proteomes" id="UP000324800"/>
    </source>
</evidence>
<feature type="non-terminal residue" evidence="2">
    <location>
        <position position="1"/>
    </location>
</feature>
<proteinExistence type="predicted"/>
<evidence type="ECO:0000313" key="2">
    <source>
        <dbReference type="EMBL" id="KAA6389925.1"/>
    </source>
</evidence>
<accession>A0A5J4W5F5</accession>
<organism evidence="2 3">
    <name type="scientific">Streblomastix strix</name>
    <dbReference type="NCBI Taxonomy" id="222440"/>
    <lineage>
        <taxon>Eukaryota</taxon>
        <taxon>Metamonada</taxon>
        <taxon>Preaxostyla</taxon>
        <taxon>Oxymonadida</taxon>
        <taxon>Streblomastigidae</taxon>
        <taxon>Streblomastix</taxon>
    </lineage>
</organism>
<keyword evidence="1" id="KW-1133">Transmembrane helix</keyword>
<keyword evidence="1" id="KW-0472">Membrane</keyword>
<evidence type="ECO:0000256" key="1">
    <source>
        <dbReference type="SAM" id="Phobius"/>
    </source>
</evidence>
<protein>
    <submittedName>
        <fullName evidence="2">Uncharacterized protein</fullName>
    </submittedName>
</protein>
<reference evidence="2 3" key="1">
    <citation type="submission" date="2019-03" db="EMBL/GenBank/DDBJ databases">
        <title>Single cell metagenomics reveals metabolic interactions within the superorganism composed of flagellate Streblomastix strix and complex community of Bacteroidetes bacteria on its surface.</title>
        <authorList>
            <person name="Treitli S.C."/>
            <person name="Kolisko M."/>
            <person name="Husnik F."/>
            <person name="Keeling P."/>
            <person name="Hampl V."/>
        </authorList>
    </citation>
    <scope>NUCLEOTIDE SEQUENCE [LARGE SCALE GENOMIC DNA]</scope>
    <source>
        <strain evidence="2">ST1C</strain>
    </source>
</reference>
<sequence length="99" mass="10778">QTSIIECGCLEINDPRPQCQKSCIPTANTPIDECCCFDIDDPREECRDKTQAGLIDEEKSSGKDDEKEEVDKKDGLSAGFIVLLIIASVLAVAFIASVQ</sequence>
<name>A0A5J4W5F5_9EUKA</name>
<comment type="caution">
    <text evidence="2">The sequence shown here is derived from an EMBL/GenBank/DDBJ whole genome shotgun (WGS) entry which is preliminary data.</text>
</comment>
<dbReference type="AlphaFoldDB" id="A0A5J4W5F5"/>